<evidence type="ECO:0000313" key="1">
    <source>
        <dbReference type="EMBL" id="KAJ5249032.1"/>
    </source>
</evidence>
<dbReference type="EMBL" id="JAPQKS010000001">
    <property type="protein sequence ID" value="KAJ5249032.1"/>
    <property type="molecule type" value="Genomic_DNA"/>
</dbReference>
<dbReference type="GeneID" id="83197083"/>
<dbReference type="Pfam" id="PF11951">
    <property type="entry name" value="Fungal_trans_2"/>
    <property type="match status" value="1"/>
</dbReference>
<sequence length="114" mass="13315">MIVYFQLCFQDIFTGRRNQKTNNIMSLRDAVSQVLELSLKLYRSRPRLMARISWPLFIAGIATSDRIYQDWVSIRLRELGRYGQNYARMSEKYDEVIRAGAPNIHRVISTVLGS</sequence>
<reference evidence="1" key="1">
    <citation type="submission" date="2022-11" db="EMBL/GenBank/DDBJ databases">
        <authorList>
            <person name="Petersen C."/>
        </authorList>
    </citation>
    <scope>NUCLEOTIDE SEQUENCE</scope>
    <source>
        <strain evidence="1">IBT 19713</strain>
    </source>
</reference>
<gene>
    <name evidence="1" type="ORF">N7468_000483</name>
</gene>
<dbReference type="RefSeq" id="XP_058335811.1">
    <property type="nucleotide sequence ID" value="XM_058469780.1"/>
</dbReference>
<organism evidence="1 2">
    <name type="scientific">Penicillium chermesinum</name>
    <dbReference type="NCBI Taxonomy" id="63820"/>
    <lineage>
        <taxon>Eukaryota</taxon>
        <taxon>Fungi</taxon>
        <taxon>Dikarya</taxon>
        <taxon>Ascomycota</taxon>
        <taxon>Pezizomycotina</taxon>
        <taxon>Eurotiomycetes</taxon>
        <taxon>Eurotiomycetidae</taxon>
        <taxon>Eurotiales</taxon>
        <taxon>Aspergillaceae</taxon>
        <taxon>Penicillium</taxon>
    </lineage>
</organism>
<dbReference type="OrthoDB" id="648861at2759"/>
<accession>A0A9W9PKE4</accession>
<protein>
    <submittedName>
        <fullName evidence="1">Uncharacterized protein</fullName>
    </submittedName>
</protein>
<name>A0A9W9PKE4_9EURO</name>
<keyword evidence="2" id="KW-1185">Reference proteome</keyword>
<dbReference type="AlphaFoldDB" id="A0A9W9PKE4"/>
<dbReference type="Proteomes" id="UP001150941">
    <property type="component" value="Unassembled WGS sequence"/>
</dbReference>
<reference evidence="1" key="2">
    <citation type="journal article" date="2023" name="IMA Fungus">
        <title>Comparative genomic study of the Penicillium genus elucidates a diverse pangenome and 15 lateral gene transfer events.</title>
        <authorList>
            <person name="Petersen C."/>
            <person name="Sorensen T."/>
            <person name="Nielsen M.R."/>
            <person name="Sondergaard T.E."/>
            <person name="Sorensen J.L."/>
            <person name="Fitzpatrick D.A."/>
            <person name="Frisvad J.C."/>
            <person name="Nielsen K.L."/>
        </authorList>
    </citation>
    <scope>NUCLEOTIDE SEQUENCE</scope>
    <source>
        <strain evidence="1">IBT 19713</strain>
    </source>
</reference>
<proteinExistence type="predicted"/>
<comment type="caution">
    <text evidence="1">The sequence shown here is derived from an EMBL/GenBank/DDBJ whole genome shotgun (WGS) entry which is preliminary data.</text>
</comment>
<dbReference type="InterPro" id="IPR021858">
    <property type="entry name" value="Fun_TF"/>
</dbReference>
<evidence type="ECO:0000313" key="2">
    <source>
        <dbReference type="Proteomes" id="UP001150941"/>
    </source>
</evidence>